<dbReference type="InterPro" id="IPR051785">
    <property type="entry name" value="MMCE/EMCE_epimerase"/>
</dbReference>
<gene>
    <name evidence="3" type="ORF">EK0264_18575</name>
</gene>
<dbReference type="RefSeq" id="WP_159547200.1">
    <property type="nucleotide sequence ID" value="NZ_CP047156.1"/>
</dbReference>
<dbReference type="InterPro" id="IPR037523">
    <property type="entry name" value="VOC_core"/>
</dbReference>
<keyword evidence="1" id="KW-0479">Metal-binding</keyword>
<evidence type="ECO:0000256" key="1">
    <source>
        <dbReference type="ARBA" id="ARBA00022723"/>
    </source>
</evidence>
<dbReference type="GO" id="GO:0004493">
    <property type="term" value="F:methylmalonyl-CoA epimerase activity"/>
    <property type="evidence" value="ECO:0007669"/>
    <property type="project" value="TreeGrafter"/>
</dbReference>
<evidence type="ECO:0000259" key="2">
    <source>
        <dbReference type="PROSITE" id="PS51819"/>
    </source>
</evidence>
<proteinExistence type="predicted"/>
<sequence>MIEGFARLSVPVADETEATWLGSLAGSGNETAPRLGSTTIMPSTTAGQIEIDFAVDEPTAARRLAARRGLDVAHDRVRCRGLEFGLATRGEAVAGAKMPGAAYGLDHVVIHTADPEGAVAAYGGRLGLDLRLDRQAPQWGARMMFFRCGNAVLEVVSPQKDPPSPERDEVWGLALRVDDLEALRERMSQSGAAFQIGAVRDGRKPGTRVASVRGTRAPILLIEPADNQVTGQ</sequence>
<accession>A0A7L4YSC2</accession>
<dbReference type="InParanoid" id="A0A7L4YSC2"/>
<dbReference type="PROSITE" id="PS51819">
    <property type="entry name" value="VOC"/>
    <property type="match status" value="1"/>
</dbReference>
<name>A0A7L4YSC2_9ACTN</name>
<dbReference type="PANTHER" id="PTHR43048">
    <property type="entry name" value="METHYLMALONYL-COA EPIMERASE"/>
    <property type="match status" value="1"/>
</dbReference>
<dbReference type="CDD" id="cd06587">
    <property type="entry name" value="VOC"/>
    <property type="match status" value="1"/>
</dbReference>
<dbReference type="KEGG" id="eke:EK0264_18575"/>
<dbReference type="EMBL" id="CP047156">
    <property type="protein sequence ID" value="QHC02076.1"/>
    <property type="molecule type" value="Genomic_DNA"/>
</dbReference>
<keyword evidence="4" id="KW-1185">Reference proteome</keyword>
<feature type="domain" description="VOC" evidence="2">
    <location>
        <begin position="104"/>
        <end position="224"/>
    </location>
</feature>
<evidence type="ECO:0000313" key="4">
    <source>
        <dbReference type="Proteomes" id="UP000463857"/>
    </source>
</evidence>
<protein>
    <recommendedName>
        <fullName evidence="2">VOC domain-containing protein</fullName>
    </recommendedName>
</protein>
<dbReference type="Proteomes" id="UP000463857">
    <property type="component" value="Chromosome"/>
</dbReference>
<dbReference type="OrthoDB" id="4373689at2"/>
<dbReference type="GO" id="GO:0046491">
    <property type="term" value="P:L-methylmalonyl-CoA metabolic process"/>
    <property type="evidence" value="ECO:0007669"/>
    <property type="project" value="TreeGrafter"/>
</dbReference>
<organism evidence="3 4">
    <name type="scientific">Epidermidibacterium keratini</name>
    <dbReference type="NCBI Taxonomy" id="1891644"/>
    <lineage>
        <taxon>Bacteria</taxon>
        <taxon>Bacillati</taxon>
        <taxon>Actinomycetota</taxon>
        <taxon>Actinomycetes</taxon>
        <taxon>Sporichthyales</taxon>
        <taxon>Sporichthyaceae</taxon>
        <taxon>Epidermidibacterium</taxon>
    </lineage>
</organism>
<dbReference type="PANTHER" id="PTHR43048:SF3">
    <property type="entry name" value="METHYLMALONYL-COA EPIMERASE, MITOCHONDRIAL"/>
    <property type="match status" value="1"/>
</dbReference>
<dbReference type="SUPFAM" id="SSF54593">
    <property type="entry name" value="Glyoxalase/Bleomycin resistance protein/Dihydroxybiphenyl dioxygenase"/>
    <property type="match status" value="1"/>
</dbReference>
<reference evidence="3 4" key="1">
    <citation type="journal article" date="2018" name="Int. J. Syst. Evol. Microbiol.">
        <title>Epidermidibacterium keratini gen. nov., sp. nov., a member of the family Sporichthyaceae, isolated from keratin epidermis.</title>
        <authorList>
            <person name="Lee D.G."/>
            <person name="Trujillo M.E."/>
            <person name="Kang S."/>
            <person name="Nam J.J."/>
            <person name="Kim Y.J."/>
        </authorList>
    </citation>
    <scope>NUCLEOTIDE SEQUENCE [LARGE SCALE GENOMIC DNA]</scope>
    <source>
        <strain evidence="3 4">EPI-7</strain>
    </source>
</reference>
<evidence type="ECO:0000313" key="3">
    <source>
        <dbReference type="EMBL" id="QHC02076.1"/>
    </source>
</evidence>
<dbReference type="AlphaFoldDB" id="A0A7L4YSC2"/>
<dbReference type="GO" id="GO:0046872">
    <property type="term" value="F:metal ion binding"/>
    <property type="evidence" value="ECO:0007669"/>
    <property type="project" value="UniProtKB-KW"/>
</dbReference>
<dbReference type="InterPro" id="IPR029068">
    <property type="entry name" value="Glyas_Bleomycin-R_OHBP_Dase"/>
</dbReference>
<dbReference type="Gene3D" id="3.10.180.10">
    <property type="entry name" value="2,3-Dihydroxybiphenyl 1,2-Dioxygenase, domain 1"/>
    <property type="match status" value="1"/>
</dbReference>
<dbReference type="Pfam" id="PF13669">
    <property type="entry name" value="Glyoxalase_4"/>
    <property type="match status" value="1"/>
</dbReference>